<keyword evidence="1" id="KW-0812">Transmembrane</keyword>
<protein>
    <submittedName>
        <fullName evidence="2">Uncharacterized protein</fullName>
    </submittedName>
</protein>
<dbReference type="OrthoDB" id="800044at2"/>
<keyword evidence="3" id="KW-1185">Reference proteome</keyword>
<dbReference type="Proteomes" id="UP000199354">
    <property type="component" value="Unassembled WGS sequence"/>
</dbReference>
<organism evidence="2 3">
    <name type="scientific">Flavobacterium caeni</name>
    <dbReference type="NCBI Taxonomy" id="490189"/>
    <lineage>
        <taxon>Bacteria</taxon>
        <taxon>Pseudomonadati</taxon>
        <taxon>Bacteroidota</taxon>
        <taxon>Flavobacteriia</taxon>
        <taxon>Flavobacteriales</taxon>
        <taxon>Flavobacteriaceae</taxon>
        <taxon>Flavobacterium</taxon>
    </lineage>
</organism>
<evidence type="ECO:0000313" key="3">
    <source>
        <dbReference type="Proteomes" id="UP000199354"/>
    </source>
</evidence>
<reference evidence="2 3" key="1">
    <citation type="submission" date="2016-10" db="EMBL/GenBank/DDBJ databases">
        <authorList>
            <person name="de Groot N.N."/>
        </authorList>
    </citation>
    <scope>NUCLEOTIDE SEQUENCE [LARGE SCALE GENOMIC DNA]</scope>
    <source>
        <strain evidence="2 3">CGMCC 1.7031</strain>
    </source>
</reference>
<evidence type="ECO:0000256" key="1">
    <source>
        <dbReference type="SAM" id="Phobius"/>
    </source>
</evidence>
<dbReference type="AlphaFoldDB" id="A0A1G5K6J5"/>
<sequence>MKNYWDIIIINLTTILLALWTNYYFDGKPEMPIAILATGISASFGIRQYKIENDKMFKELFQAFNEKYDIKFNNVLNLIVEKYQNDANYQLDNDEKALLVDYINLCAEEYLWYKKGRIDADVWSAWENGMRYYFQLKPISICVEIEKTQKESYYGLFEKLNL</sequence>
<evidence type="ECO:0000313" key="2">
    <source>
        <dbReference type="EMBL" id="SCY96157.1"/>
    </source>
</evidence>
<keyword evidence="1" id="KW-1133">Transmembrane helix</keyword>
<dbReference type="RefSeq" id="WP_091146530.1">
    <property type="nucleotide sequence ID" value="NZ_FMVF01000021.1"/>
</dbReference>
<proteinExistence type="predicted"/>
<keyword evidence="1" id="KW-0472">Membrane</keyword>
<gene>
    <name evidence="2" type="ORF">SAMN02927903_03106</name>
</gene>
<dbReference type="STRING" id="490189.SAMN02927903_03106"/>
<dbReference type="EMBL" id="FMVF01000021">
    <property type="protein sequence ID" value="SCY96157.1"/>
    <property type="molecule type" value="Genomic_DNA"/>
</dbReference>
<accession>A0A1G5K6J5</accession>
<name>A0A1G5K6J5_9FLAO</name>
<feature type="transmembrane region" description="Helical" evidence="1">
    <location>
        <begin position="7"/>
        <end position="25"/>
    </location>
</feature>